<proteinExistence type="predicted"/>
<evidence type="ECO:0000256" key="1">
    <source>
        <dbReference type="SAM" id="MobiDB-lite"/>
    </source>
</evidence>
<dbReference type="EMBL" id="JAAAMV010000040">
    <property type="protein sequence ID" value="NBD28353.1"/>
    <property type="molecule type" value="Genomic_DNA"/>
</dbReference>
<dbReference type="RefSeq" id="WP_161747351.1">
    <property type="nucleotide sequence ID" value="NZ_JAAAMV010000040.1"/>
</dbReference>
<reference evidence="3 4" key="1">
    <citation type="submission" date="2020-01" db="EMBL/GenBank/DDBJ databases">
        <title>Paenibacillus soybeanensis sp. nov. isolated from the nodules of soybean (Glycine max(L.) Merr).</title>
        <authorList>
            <person name="Wang H."/>
        </authorList>
    </citation>
    <scope>NUCLEOTIDE SEQUENCE [LARGE SCALE GENOMIC DNA]</scope>
    <source>
        <strain evidence="3 4">T1</strain>
    </source>
</reference>
<feature type="region of interest" description="Disordered" evidence="1">
    <location>
        <begin position="189"/>
        <end position="235"/>
    </location>
</feature>
<comment type="caution">
    <text evidence="3">The sequence shown here is derived from an EMBL/GenBank/DDBJ whole genome shotgun (WGS) entry which is preliminary data.</text>
</comment>
<sequence length="612" mass="66048">MFNLRRKIQSAAISSALAGVLAFTGIVSAFGESSPEGAEIKAFILQDTASDIVGAADFTPEGNKDGHFRLQLTFEQKTVIKAVVLRSTDAYGKDNFQGVWRTNRVTTGWLLGIVQDKMTATPTGTTHERTIINPGFHKDLNEPVGQFQGNLYFDLYASNNGTIKETQYYVLEIETSDGTLVSQPIKYKSPMGAEEAPSSPPPSPAPETPIPPSTPAPSQPPSTPSPSPGSTGDPLVQIYFKGQEIRFAGVQPVIKNGTTLVPFRKIFETLGFKVTWVESGNVKKATGMKDGLTIELTINSKTAKVNGRNVNLSTPAQAIKGSTMVPLRFVAENSGYAVSNSRSGNVTTIKIEDPANGDDPGPSGEPTPTPAPLPEPKPTPEPSQPPSQEAVEPYVVKGYVRNALGQPLKGVEVIADNTLLYNSNIIGVTDGNGFYRIELEKIATSWSMTADYKPEYNGKDYTFHMEPEVATPFAGKTGAVRDFTLTEVNGQIFVYQYLQSDYSLPDFKLSDLEMTLTPIGPLLDGTTGETIVKHVGSVDGGLGLGDIPIGRYKATARWLPEGHDPIPMLIRINYTGEYAESVDFEFNKPRGTITSNYLAELEVKPAISGSNN</sequence>
<feature type="domain" description="Copper amine oxidase-like N-terminal" evidence="2">
    <location>
        <begin position="240"/>
        <end position="347"/>
    </location>
</feature>
<dbReference type="InterPro" id="IPR012854">
    <property type="entry name" value="Cu_amine_oxidase-like_N"/>
</dbReference>
<feature type="region of interest" description="Disordered" evidence="1">
    <location>
        <begin position="348"/>
        <end position="389"/>
    </location>
</feature>
<dbReference type="Proteomes" id="UP000665561">
    <property type="component" value="Unassembled WGS sequence"/>
</dbReference>
<evidence type="ECO:0000313" key="3">
    <source>
        <dbReference type="EMBL" id="NBD28353.1"/>
    </source>
</evidence>
<dbReference type="InterPro" id="IPR036582">
    <property type="entry name" value="Mao_N_sf"/>
</dbReference>
<dbReference type="Gene3D" id="3.30.457.10">
    <property type="entry name" value="Copper amine oxidase-like, N-terminal domain"/>
    <property type="match status" value="1"/>
</dbReference>
<organism evidence="3 4">
    <name type="scientific">Paenibacillus glycinis</name>
    <dbReference type="NCBI Taxonomy" id="2697035"/>
    <lineage>
        <taxon>Bacteria</taxon>
        <taxon>Bacillati</taxon>
        <taxon>Bacillota</taxon>
        <taxon>Bacilli</taxon>
        <taxon>Bacillales</taxon>
        <taxon>Paenibacillaceae</taxon>
        <taxon>Paenibacillus</taxon>
    </lineage>
</organism>
<feature type="compositionally biased region" description="Pro residues" evidence="1">
    <location>
        <begin position="198"/>
        <end position="227"/>
    </location>
</feature>
<feature type="compositionally biased region" description="Pro residues" evidence="1">
    <location>
        <begin position="363"/>
        <end position="385"/>
    </location>
</feature>
<gene>
    <name evidence="3" type="ORF">GT019_31205</name>
</gene>
<dbReference type="Pfam" id="PF07833">
    <property type="entry name" value="Cu_amine_oxidN1"/>
    <property type="match status" value="1"/>
</dbReference>
<evidence type="ECO:0000313" key="4">
    <source>
        <dbReference type="Proteomes" id="UP000665561"/>
    </source>
</evidence>
<evidence type="ECO:0000259" key="2">
    <source>
        <dbReference type="Pfam" id="PF07833"/>
    </source>
</evidence>
<keyword evidence="4" id="KW-1185">Reference proteome</keyword>
<accession>A0ABW9Y146</accession>
<dbReference type="SUPFAM" id="SSF55383">
    <property type="entry name" value="Copper amine oxidase, domain N"/>
    <property type="match status" value="1"/>
</dbReference>
<protein>
    <recommendedName>
        <fullName evidence="2">Copper amine oxidase-like N-terminal domain-containing protein</fullName>
    </recommendedName>
</protein>
<name>A0ABW9Y146_9BACL</name>